<sequence>MAARQGLDRESVVKAAADLADEVGLEQVTLASLAGRLSVKTPSLYNHVQGLPGLRRELALYGIERLNEALTQGALGKSGDDAVLSVGTAYVAFVRQHPGLYEATMGAPDMSDPDIQQVSASVVDTVLRVLEVYRLEPEEALHAVRGIRSMVHGFASLEGRNGFRLQLDRDRTLRHMLTTYLSGLKSKEAAGKP</sequence>
<keyword evidence="3" id="KW-0804">Transcription</keyword>
<organism evidence="6 7">
    <name type="scientific">Paenibacillus solanacearum</name>
    <dbReference type="NCBI Taxonomy" id="2048548"/>
    <lineage>
        <taxon>Bacteria</taxon>
        <taxon>Bacillati</taxon>
        <taxon>Bacillota</taxon>
        <taxon>Bacilli</taxon>
        <taxon>Bacillales</taxon>
        <taxon>Paenibacillaceae</taxon>
        <taxon>Paenibacillus</taxon>
    </lineage>
</organism>
<dbReference type="InterPro" id="IPR001647">
    <property type="entry name" value="HTH_TetR"/>
</dbReference>
<dbReference type="AlphaFoldDB" id="A0A916K7S7"/>
<dbReference type="GO" id="GO:0003677">
    <property type="term" value="F:DNA binding"/>
    <property type="evidence" value="ECO:0007669"/>
    <property type="project" value="UniProtKB-UniRule"/>
</dbReference>
<evidence type="ECO:0000313" key="7">
    <source>
        <dbReference type="Proteomes" id="UP000693672"/>
    </source>
</evidence>
<proteinExistence type="predicted"/>
<dbReference type="PROSITE" id="PS50977">
    <property type="entry name" value="HTH_TETR_2"/>
    <property type="match status" value="1"/>
</dbReference>
<keyword evidence="7" id="KW-1185">Reference proteome</keyword>
<evidence type="ECO:0000259" key="5">
    <source>
        <dbReference type="PROSITE" id="PS50977"/>
    </source>
</evidence>
<dbReference type="InterPro" id="IPR025996">
    <property type="entry name" value="MT1864/Rv1816-like_C"/>
</dbReference>
<feature type="domain" description="HTH tetR-type" evidence="5">
    <location>
        <begin position="6"/>
        <end position="66"/>
    </location>
</feature>
<keyword evidence="2 4" id="KW-0238">DNA-binding</keyword>
<evidence type="ECO:0000256" key="1">
    <source>
        <dbReference type="ARBA" id="ARBA00023015"/>
    </source>
</evidence>
<reference evidence="6" key="1">
    <citation type="submission" date="2021-06" db="EMBL/GenBank/DDBJ databases">
        <authorList>
            <person name="Criscuolo A."/>
        </authorList>
    </citation>
    <scope>NUCLEOTIDE SEQUENCE</scope>
    <source>
        <strain evidence="6">CIP111600</strain>
    </source>
</reference>
<comment type="caution">
    <text evidence="6">The sequence shown here is derived from an EMBL/GenBank/DDBJ whole genome shotgun (WGS) entry which is preliminary data.</text>
</comment>
<keyword evidence="1" id="KW-0805">Transcription regulation</keyword>
<evidence type="ECO:0000256" key="3">
    <source>
        <dbReference type="ARBA" id="ARBA00023163"/>
    </source>
</evidence>
<name>A0A916K7S7_9BACL</name>
<accession>A0A916K7S7</accession>
<dbReference type="Pfam" id="PF13305">
    <property type="entry name" value="TetR_C_33"/>
    <property type="match status" value="1"/>
</dbReference>
<evidence type="ECO:0000256" key="2">
    <source>
        <dbReference type="ARBA" id="ARBA00023125"/>
    </source>
</evidence>
<gene>
    <name evidence="6" type="ORF">PAESOLCIP111_04726</name>
</gene>
<dbReference type="EMBL" id="CAJVAS010000027">
    <property type="protein sequence ID" value="CAG7644512.1"/>
    <property type="molecule type" value="Genomic_DNA"/>
</dbReference>
<dbReference type="Proteomes" id="UP000693672">
    <property type="component" value="Unassembled WGS sequence"/>
</dbReference>
<evidence type="ECO:0000256" key="4">
    <source>
        <dbReference type="PROSITE-ProRule" id="PRU00335"/>
    </source>
</evidence>
<evidence type="ECO:0000313" key="6">
    <source>
        <dbReference type="EMBL" id="CAG7644512.1"/>
    </source>
</evidence>
<dbReference type="RefSeq" id="WP_218094442.1">
    <property type="nucleotide sequence ID" value="NZ_CAJVAS010000027.1"/>
</dbReference>
<feature type="DNA-binding region" description="H-T-H motif" evidence="4">
    <location>
        <begin position="29"/>
        <end position="48"/>
    </location>
</feature>
<protein>
    <recommendedName>
        <fullName evidence="5">HTH tetR-type domain-containing protein</fullName>
    </recommendedName>
</protein>